<keyword evidence="3" id="KW-1185">Reference proteome</keyword>
<dbReference type="Proteomes" id="UP000245390">
    <property type="component" value="Unassembled WGS sequence"/>
</dbReference>
<sequence>MADNEKRDWLEDIRNARMKALSEMQDLVNEIRPKVQQFVEKARSVNLRDEAEDLLDKLKNMTSEFSKKEEATPKASQTKKTSGGSTAKKPVYILPDGTERYRLDKWAEGYSKKEVEAMKKKAKEQNAT</sequence>
<name>A0A316FXU4_9RHOB</name>
<dbReference type="AlphaFoldDB" id="A0A316FXU4"/>
<proteinExistence type="predicted"/>
<feature type="region of interest" description="Disordered" evidence="1">
    <location>
        <begin position="63"/>
        <end position="91"/>
    </location>
</feature>
<comment type="caution">
    <text evidence="2">The sequence shown here is derived from an EMBL/GenBank/DDBJ whole genome shotgun (WGS) entry which is preliminary data.</text>
</comment>
<gene>
    <name evidence="2" type="ORF">C8D95_113109</name>
</gene>
<feature type="compositionally biased region" description="Low complexity" evidence="1">
    <location>
        <begin position="74"/>
        <end position="89"/>
    </location>
</feature>
<organism evidence="2 3">
    <name type="scientific">Silicimonas algicola</name>
    <dbReference type="NCBI Taxonomy" id="1826607"/>
    <lineage>
        <taxon>Bacteria</taxon>
        <taxon>Pseudomonadati</taxon>
        <taxon>Pseudomonadota</taxon>
        <taxon>Alphaproteobacteria</taxon>
        <taxon>Rhodobacterales</taxon>
        <taxon>Paracoccaceae</taxon>
    </lineage>
</organism>
<reference evidence="2 3" key="1">
    <citation type="submission" date="2018-05" db="EMBL/GenBank/DDBJ databases">
        <title>Genomic Encyclopedia of Type Strains, Phase IV (KMG-IV): sequencing the most valuable type-strain genomes for metagenomic binning, comparative biology and taxonomic classification.</title>
        <authorList>
            <person name="Goeker M."/>
        </authorList>
    </citation>
    <scope>NUCLEOTIDE SEQUENCE [LARGE SCALE GENOMIC DNA]</scope>
    <source>
        <strain evidence="2 3">DSM 103371</strain>
    </source>
</reference>
<dbReference type="RefSeq" id="WP_109761039.1">
    <property type="nucleotide sequence ID" value="NZ_CP034588.1"/>
</dbReference>
<dbReference type="EMBL" id="QGGV01000013">
    <property type="protein sequence ID" value="PWK53584.1"/>
    <property type="molecule type" value="Genomic_DNA"/>
</dbReference>
<evidence type="ECO:0000256" key="1">
    <source>
        <dbReference type="SAM" id="MobiDB-lite"/>
    </source>
</evidence>
<feature type="compositionally biased region" description="Basic and acidic residues" evidence="1">
    <location>
        <begin position="63"/>
        <end position="72"/>
    </location>
</feature>
<accession>A0A316FXU4</accession>
<protein>
    <submittedName>
        <fullName evidence="2">Uncharacterized protein</fullName>
    </submittedName>
</protein>
<evidence type="ECO:0000313" key="3">
    <source>
        <dbReference type="Proteomes" id="UP000245390"/>
    </source>
</evidence>
<evidence type="ECO:0000313" key="2">
    <source>
        <dbReference type="EMBL" id="PWK53584.1"/>
    </source>
</evidence>
<dbReference type="KEGG" id="salo:EF888_15120"/>